<dbReference type="InterPro" id="IPR011009">
    <property type="entry name" value="Kinase-like_dom_sf"/>
</dbReference>
<dbReference type="EMBL" id="CAJVPQ010005220">
    <property type="protein sequence ID" value="CAG8666149.1"/>
    <property type="molecule type" value="Genomic_DNA"/>
</dbReference>
<evidence type="ECO:0000313" key="2">
    <source>
        <dbReference type="EMBL" id="CAG8666149.1"/>
    </source>
</evidence>
<proteinExistence type="predicted"/>
<protein>
    <submittedName>
        <fullName evidence="2">5271_t:CDS:1</fullName>
    </submittedName>
</protein>
<reference evidence="2" key="1">
    <citation type="submission" date="2021-06" db="EMBL/GenBank/DDBJ databases">
        <authorList>
            <person name="Kallberg Y."/>
            <person name="Tangrot J."/>
            <person name="Rosling A."/>
        </authorList>
    </citation>
    <scope>NUCLEOTIDE SEQUENCE</scope>
    <source>
        <strain evidence="2">UK204</strain>
    </source>
</reference>
<gene>
    <name evidence="2" type="ORF">FCALED_LOCUS11787</name>
</gene>
<dbReference type="Pfam" id="PF06293">
    <property type="entry name" value="Kdo"/>
    <property type="match status" value="1"/>
</dbReference>
<dbReference type="OrthoDB" id="2339265at2759"/>
<evidence type="ECO:0000313" key="3">
    <source>
        <dbReference type="Proteomes" id="UP000789570"/>
    </source>
</evidence>
<dbReference type="SUPFAM" id="SSF56112">
    <property type="entry name" value="Protein kinase-like (PK-like)"/>
    <property type="match status" value="1"/>
</dbReference>
<feature type="coiled-coil region" evidence="1">
    <location>
        <begin position="1"/>
        <end position="55"/>
    </location>
</feature>
<organism evidence="2 3">
    <name type="scientific">Funneliformis caledonium</name>
    <dbReference type="NCBI Taxonomy" id="1117310"/>
    <lineage>
        <taxon>Eukaryota</taxon>
        <taxon>Fungi</taxon>
        <taxon>Fungi incertae sedis</taxon>
        <taxon>Mucoromycota</taxon>
        <taxon>Glomeromycotina</taxon>
        <taxon>Glomeromycetes</taxon>
        <taxon>Glomerales</taxon>
        <taxon>Glomeraceae</taxon>
        <taxon>Funneliformis</taxon>
    </lineage>
</organism>
<keyword evidence="1" id="KW-0175">Coiled coil</keyword>
<evidence type="ECO:0000256" key="1">
    <source>
        <dbReference type="SAM" id="Coils"/>
    </source>
</evidence>
<dbReference type="AlphaFoldDB" id="A0A9N9HDR3"/>
<dbReference type="Proteomes" id="UP000789570">
    <property type="component" value="Unassembled WGS sequence"/>
</dbReference>
<keyword evidence="3" id="KW-1185">Reference proteome</keyword>
<name>A0A9N9HDR3_9GLOM</name>
<accession>A0A9N9HDR3</accession>
<sequence>MSTYEKVEEKLEEENLNEEVKKNLEERKYRLLEEKKELEKDKKDWTEQVKEWGKALREFAGGKESLKRKPENDQEEAYIKKIKGSEFSPSEAAKPINWRKIQLENSEYAFYNHRPADASGNPVTLQHEIIANLYDDLRYINPTARDYDFALKINYEMSGITFSSEDERRESFKTCIYETYKIALNQYTYNNITTDGTILGGNGKYMLSNLEVKPEMGTVNCCPANQTLVYYAKHVANEFSTDTRSIIRLPCILLYLAGPYIGMAGAIQGNKFLCDPLSPTLPLLFTQHYQEYMLSVAKFFAAYKKALDNLGEYYKNPSHDEPSQLSFPYIRSYKHLDTNLKINFRYIKQLHEDKLLFLIELEDEDLPSQLIVKFAKKYGNDAHLVCANLDIAPKLFGIEKVSGGWFMVVMEYLDGYEAISEKPSAQIQQQICTATQKMHQAGYVHGDLRHSNILTKITNGNTKVVFIDYDWADGDGKATYPPFLNLGIPRHHDVSPGGHILKEHDEFMVNKYKN</sequence>
<comment type="caution">
    <text evidence="2">The sequence shown here is derived from an EMBL/GenBank/DDBJ whole genome shotgun (WGS) entry which is preliminary data.</text>
</comment>
<dbReference type="Gene3D" id="1.10.510.10">
    <property type="entry name" value="Transferase(Phosphotransferase) domain 1"/>
    <property type="match status" value="1"/>
</dbReference>